<dbReference type="GO" id="GO:0020037">
    <property type="term" value="F:heme binding"/>
    <property type="evidence" value="ECO:0007669"/>
    <property type="project" value="InterPro"/>
</dbReference>
<keyword evidence="3" id="KW-0963">Cytoplasm</keyword>
<protein>
    <recommendedName>
        <fullName evidence="2">guanylate cyclase</fullName>
        <ecNumber evidence="2">4.6.1.2</ecNumber>
    </recommendedName>
</protein>
<dbReference type="EMBL" id="CADEBC010000598">
    <property type="protein sequence ID" value="CAB3258406.1"/>
    <property type="molecule type" value="Genomic_DNA"/>
</dbReference>
<accession>A0A8S1BFK7</accession>
<dbReference type="InterPro" id="IPR011644">
    <property type="entry name" value="Heme_NO-bd"/>
</dbReference>
<dbReference type="InterPro" id="IPR011645">
    <property type="entry name" value="HNOB_dom_associated"/>
</dbReference>
<feature type="coiled-coil region" evidence="9">
    <location>
        <begin position="360"/>
        <end position="394"/>
    </location>
</feature>
<keyword evidence="6 8" id="KW-0456">Lyase</keyword>
<dbReference type="SMART" id="SM00044">
    <property type="entry name" value="CYCc"/>
    <property type="match status" value="1"/>
</dbReference>
<dbReference type="GO" id="GO:0008074">
    <property type="term" value="C:guanylate cyclase complex, soluble"/>
    <property type="evidence" value="ECO:0007669"/>
    <property type="project" value="TreeGrafter"/>
</dbReference>
<dbReference type="InterPro" id="IPR018297">
    <property type="entry name" value="A/G_cyclase_CS"/>
</dbReference>
<dbReference type="EC" id="4.6.1.2" evidence="2"/>
<dbReference type="GO" id="GO:0038060">
    <property type="term" value="P:nitric oxide-cGMP-mediated signaling"/>
    <property type="evidence" value="ECO:0007669"/>
    <property type="project" value="TreeGrafter"/>
</dbReference>
<evidence type="ECO:0000256" key="4">
    <source>
        <dbReference type="ARBA" id="ARBA00022741"/>
    </source>
</evidence>
<evidence type="ECO:0000259" key="11">
    <source>
        <dbReference type="PROSITE" id="PS50125"/>
    </source>
</evidence>
<dbReference type="SUPFAM" id="SSF111126">
    <property type="entry name" value="Ligand-binding domain in the NO signalling and Golgi transport"/>
    <property type="match status" value="1"/>
</dbReference>
<evidence type="ECO:0000256" key="9">
    <source>
        <dbReference type="SAM" id="Coils"/>
    </source>
</evidence>
<evidence type="ECO:0000256" key="6">
    <source>
        <dbReference type="ARBA" id="ARBA00023239"/>
    </source>
</evidence>
<dbReference type="GO" id="GO:0019826">
    <property type="term" value="F:oxygen sensor activity"/>
    <property type="evidence" value="ECO:0007669"/>
    <property type="project" value="TreeGrafter"/>
</dbReference>
<evidence type="ECO:0000256" key="8">
    <source>
        <dbReference type="RuleBase" id="RU000405"/>
    </source>
</evidence>
<feature type="domain" description="Guanylate cyclase" evidence="11">
    <location>
        <begin position="424"/>
        <end position="656"/>
    </location>
</feature>
<dbReference type="Gene3D" id="6.10.250.780">
    <property type="match status" value="1"/>
</dbReference>
<name>A0A8S1BFK7_ARCPL</name>
<dbReference type="GO" id="GO:0004383">
    <property type="term" value="F:guanylate cyclase activity"/>
    <property type="evidence" value="ECO:0007669"/>
    <property type="project" value="UniProtKB-EC"/>
</dbReference>
<keyword evidence="7" id="KW-0141">cGMP biosynthesis</keyword>
<dbReference type="InterPro" id="IPR001054">
    <property type="entry name" value="A/G_cyclase"/>
</dbReference>
<dbReference type="Pfam" id="PF07700">
    <property type="entry name" value="HNOB"/>
    <property type="match status" value="1"/>
</dbReference>
<dbReference type="InterPro" id="IPR042463">
    <property type="entry name" value="HNOB_dom_associated_sf"/>
</dbReference>
<evidence type="ECO:0000256" key="1">
    <source>
        <dbReference type="ARBA" id="ARBA00004496"/>
    </source>
</evidence>
<gene>
    <name evidence="12" type="ORF">APLA_LOCUS16476</name>
</gene>
<evidence type="ECO:0000256" key="2">
    <source>
        <dbReference type="ARBA" id="ARBA00012202"/>
    </source>
</evidence>
<evidence type="ECO:0000256" key="3">
    <source>
        <dbReference type="ARBA" id="ARBA00022490"/>
    </source>
</evidence>
<feature type="region of interest" description="Disordered" evidence="10">
    <location>
        <begin position="787"/>
        <end position="866"/>
    </location>
</feature>
<dbReference type="PROSITE" id="PS00452">
    <property type="entry name" value="GUANYLATE_CYCLASE_1"/>
    <property type="match status" value="1"/>
</dbReference>
<keyword evidence="13" id="KW-1185">Reference proteome</keyword>
<comment type="subcellular location">
    <subcellularLocation>
        <location evidence="1">Cytoplasm</location>
    </subcellularLocation>
</comment>
<dbReference type="Gene3D" id="3.90.1520.10">
    <property type="entry name" value="H-NOX domain"/>
    <property type="match status" value="1"/>
</dbReference>
<evidence type="ECO:0000256" key="7">
    <source>
        <dbReference type="ARBA" id="ARBA00023293"/>
    </source>
</evidence>
<dbReference type="Pfam" id="PF07701">
    <property type="entry name" value="HNOBA"/>
    <property type="match status" value="1"/>
</dbReference>
<keyword evidence="9" id="KW-0175">Coiled coil</keyword>
<dbReference type="SUPFAM" id="SSF55073">
    <property type="entry name" value="Nucleotide cyclase"/>
    <property type="match status" value="2"/>
</dbReference>
<keyword evidence="5" id="KW-0342">GTP-binding</keyword>
<sequence>MYGLLLENMAEYIRQTYGEERWEDIRRQAGVEQPSFSVHQVYPENLITRLAKKAQEVLGISEREFMDQMGVYFVGFVSQYGYDRVLSVLGRHMRDFLNGLDNLHEYLKFSYPRMRAPSFICENETRQGLTLHYRSKRRGFVYYAMGQIREVARHFYHKDMRIELLREELLFDTVHVTFQLTFDNRAFTLASLAMTREEKHLPISASVLFEIFPFCIVFGSDMVVRSIGNSLMVILPDLVGKKITNWFDLVRPLIAFKFQTILNRTNNIFELVTVEAVMHEKAPDKRNELLRLSDETDCATDKNLRLKGQMIYMDNWRMMMYLGTPVMPDLAALVSTGLYINDLSMHDFSRDLMLAGTQQSVELKLALDQEQQKSKKLEESMRKLDAEMKRTDELLYQMIPKQVADRLRNGENPIDTCEMFNTVSILFSDVVTFTEICSRITPMEVVSMLNAMYSIFDTLTERNRVYKMYIDPYSPTARARMTEYVTCVTYGGWVGASALPLPLNRAQAHCVSPAVAAAFPASARYLAQVGTGARKPRGCSQPQKLCAAFALVAGESGGARACGARGELACRVETIGDAYMVVSGAPEKEDNHAEKVCDMALDMVDAITDLKDPSTGSHLSIRVGVHSGAVVAGIVGLKMPRYCLFGDSVNTASRMESTSEAMRIHISQTTQELLSPSYMVTERGEIQVKGKGAMKTYWLEGRECRLPLTKVISPQLQPGTELEWERAADIRDSIAEHSAQHLNNKEAQARRIQSSEIHLPNSLINSGPNSLVNSSGNLIAIQASAPSARTSQVPSNGPAATMTSPVEERRMYSPVTFQDVARRSIANSPNRAERERESRSNSTSAPGIWTDAESLDPPRTADSLNSSICYSSTSPCRVGTAPQPKDRNEDNVIDTISINSPRLKFGCFTLIQQCVSQMSLPRSAPPAIGNSLPLLKPETDSSTAKQSGDDIETDAEYQDAHTEINQASHVCNVVENIDNQSKPGKVTRFKARITPGHYKQCATQKQYNKDSMKEKPMQSNVHPHGHHHTKNVNHHQCCGAFGNPHVRHKANNSSCHLI</sequence>
<dbReference type="InterPro" id="IPR038158">
    <property type="entry name" value="H-NOX_domain_sf"/>
</dbReference>
<reference evidence="12 13" key="1">
    <citation type="submission" date="2020-04" db="EMBL/GenBank/DDBJ databases">
        <authorList>
            <person name="Wallbank WR R."/>
            <person name="Pardo Diaz C."/>
            <person name="Kozak K."/>
            <person name="Martin S."/>
            <person name="Jiggins C."/>
            <person name="Moest M."/>
            <person name="Warren A I."/>
            <person name="Byers J.R.P. K."/>
            <person name="Montejo-Kovacevich G."/>
            <person name="Yen C E."/>
        </authorList>
    </citation>
    <scope>NUCLEOTIDE SEQUENCE [LARGE SCALE GENOMIC DNA]</scope>
</reference>
<evidence type="ECO:0000313" key="13">
    <source>
        <dbReference type="Proteomes" id="UP000494106"/>
    </source>
</evidence>
<dbReference type="GO" id="GO:0070482">
    <property type="term" value="P:response to oxygen levels"/>
    <property type="evidence" value="ECO:0007669"/>
    <property type="project" value="TreeGrafter"/>
</dbReference>
<evidence type="ECO:0000256" key="10">
    <source>
        <dbReference type="SAM" id="MobiDB-lite"/>
    </source>
</evidence>
<feature type="region of interest" description="Disordered" evidence="10">
    <location>
        <begin position="929"/>
        <end position="955"/>
    </location>
</feature>
<dbReference type="PANTHER" id="PTHR45655">
    <property type="entry name" value="GUANYLATE CYCLASE SOLUBLE SUBUNIT BETA-2"/>
    <property type="match status" value="1"/>
</dbReference>
<dbReference type="InterPro" id="IPR024096">
    <property type="entry name" value="NO_sig/Golgi_transp_ligand-bd"/>
</dbReference>
<dbReference type="Gene3D" id="3.30.70.1230">
    <property type="entry name" value="Nucleotide cyclase"/>
    <property type="match status" value="2"/>
</dbReference>
<dbReference type="GO" id="GO:0005525">
    <property type="term" value="F:GTP binding"/>
    <property type="evidence" value="ECO:0007669"/>
    <property type="project" value="UniProtKB-KW"/>
</dbReference>
<dbReference type="Gene3D" id="3.30.450.260">
    <property type="entry name" value="Haem NO binding associated domain"/>
    <property type="match status" value="1"/>
</dbReference>
<dbReference type="Proteomes" id="UP000494106">
    <property type="component" value="Unassembled WGS sequence"/>
</dbReference>
<comment type="similarity">
    <text evidence="8">Belongs to the adenylyl cyclase class-4/guanylyl cyclase family.</text>
</comment>
<dbReference type="Pfam" id="PF00211">
    <property type="entry name" value="Guanylate_cyc"/>
    <property type="match status" value="2"/>
</dbReference>
<dbReference type="CDD" id="cd07302">
    <property type="entry name" value="CHD"/>
    <property type="match status" value="1"/>
</dbReference>
<dbReference type="PANTHER" id="PTHR45655:SF10">
    <property type="entry name" value="SOLUBLE GUANYLATE CYCLASE 88E"/>
    <property type="match status" value="1"/>
</dbReference>
<dbReference type="OrthoDB" id="6127067at2759"/>
<keyword evidence="4" id="KW-0547">Nucleotide-binding</keyword>
<evidence type="ECO:0000256" key="5">
    <source>
        <dbReference type="ARBA" id="ARBA00023134"/>
    </source>
</evidence>
<dbReference type="GO" id="GO:0070026">
    <property type="term" value="F:nitric oxide binding"/>
    <property type="evidence" value="ECO:0007669"/>
    <property type="project" value="TreeGrafter"/>
</dbReference>
<proteinExistence type="inferred from homology"/>
<dbReference type="InterPro" id="IPR029787">
    <property type="entry name" value="Nucleotide_cyclase"/>
</dbReference>
<evidence type="ECO:0000313" key="12">
    <source>
        <dbReference type="EMBL" id="CAB3258406.1"/>
    </source>
</evidence>
<dbReference type="PROSITE" id="PS50125">
    <property type="entry name" value="GUANYLATE_CYCLASE_2"/>
    <property type="match status" value="1"/>
</dbReference>
<dbReference type="AlphaFoldDB" id="A0A8S1BFK7"/>
<comment type="caution">
    <text evidence="12">The sequence shown here is derived from an EMBL/GenBank/DDBJ whole genome shotgun (WGS) entry which is preliminary data.</text>
</comment>
<organism evidence="12 13">
    <name type="scientific">Arctia plantaginis</name>
    <name type="common">Wood tiger moth</name>
    <name type="synonym">Phalaena plantaginis</name>
    <dbReference type="NCBI Taxonomy" id="874455"/>
    <lineage>
        <taxon>Eukaryota</taxon>
        <taxon>Metazoa</taxon>
        <taxon>Ecdysozoa</taxon>
        <taxon>Arthropoda</taxon>
        <taxon>Hexapoda</taxon>
        <taxon>Insecta</taxon>
        <taxon>Pterygota</taxon>
        <taxon>Neoptera</taxon>
        <taxon>Endopterygota</taxon>
        <taxon>Lepidoptera</taxon>
        <taxon>Glossata</taxon>
        <taxon>Ditrysia</taxon>
        <taxon>Noctuoidea</taxon>
        <taxon>Erebidae</taxon>
        <taxon>Arctiinae</taxon>
        <taxon>Arctia</taxon>
    </lineage>
</organism>